<dbReference type="CDD" id="cd08417">
    <property type="entry name" value="PBP2_Nitroaromatics_like"/>
    <property type="match status" value="1"/>
</dbReference>
<dbReference type="EMBL" id="JABFCX010000002">
    <property type="protein sequence ID" value="NNU15496.1"/>
    <property type="molecule type" value="Genomic_DNA"/>
</dbReference>
<keyword evidence="4" id="KW-0804">Transcription</keyword>
<dbReference type="Gene3D" id="1.10.10.10">
    <property type="entry name" value="Winged helix-like DNA-binding domain superfamily/Winged helix DNA-binding domain"/>
    <property type="match status" value="1"/>
</dbReference>
<accession>A0A7Y3RK40</accession>
<dbReference type="InterPro" id="IPR005119">
    <property type="entry name" value="LysR_subst-bd"/>
</dbReference>
<organism evidence="6 7">
    <name type="scientific">Parvularcula mediterranea</name>
    <dbReference type="NCBI Taxonomy" id="2732508"/>
    <lineage>
        <taxon>Bacteria</taxon>
        <taxon>Pseudomonadati</taxon>
        <taxon>Pseudomonadota</taxon>
        <taxon>Alphaproteobacteria</taxon>
        <taxon>Parvularculales</taxon>
        <taxon>Parvularculaceae</taxon>
        <taxon>Parvularcula</taxon>
    </lineage>
</organism>
<dbReference type="InterPro" id="IPR036388">
    <property type="entry name" value="WH-like_DNA-bd_sf"/>
</dbReference>
<dbReference type="SUPFAM" id="SSF46785">
    <property type="entry name" value="Winged helix' DNA-binding domain"/>
    <property type="match status" value="1"/>
</dbReference>
<evidence type="ECO:0000256" key="4">
    <source>
        <dbReference type="ARBA" id="ARBA00023163"/>
    </source>
</evidence>
<evidence type="ECO:0000313" key="6">
    <source>
        <dbReference type="EMBL" id="NNU15496.1"/>
    </source>
</evidence>
<protein>
    <submittedName>
        <fullName evidence="6">LysR family transcriptional regulator</fullName>
    </submittedName>
</protein>
<evidence type="ECO:0000256" key="3">
    <source>
        <dbReference type="ARBA" id="ARBA00023125"/>
    </source>
</evidence>
<evidence type="ECO:0000256" key="2">
    <source>
        <dbReference type="ARBA" id="ARBA00023015"/>
    </source>
</evidence>
<dbReference type="Proteomes" id="UP000536835">
    <property type="component" value="Unassembled WGS sequence"/>
</dbReference>
<dbReference type="GO" id="GO:0003677">
    <property type="term" value="F:DNA binding"/>
    <property type="evidence" value="ECO:0007669"/>
    <property type="project" value="UniProtKB-KW"/>
</dbReference>
<comment type="similarity">
    <text evidence="1">Belongs to the LysR transcriptional regulatory family.</text>
</comment>
<name>A0A7Y3RK40_9PROT</name>
<dbReference type="PROSITE" id="PS50931">
    <property type="entry name" value="HTH_LYSR"/>
    <property type="match status" value="1"/>
</dbReference>
<dbReference type="RefSeq" id="WP_173197004.1">
    <property type="nucleotide sequence ID" value="NZ_JABFCX010000002.1"/>
</dbReference>
<dbReference type="AlphaFoldDB" id="A0A7Y3RK40"/>
<dbReference type="GO" id="GO:0003700">
    <property type="term" value="F:DNA-binding transcription factor activity"/>
    <property type="evidence" value="ECO:0007669"/>
    <property type="project" value="InterPro"/>
</dbReference>
<comment type="caution">
    <text evidence="6">The sequence shown here is derived from an EMBL/GenBank/DDBJ whole genome shotgun (WGS) entry which is preliminary data.</text>
</comment>
<dbReference type="PANTHER" id="PTHR30118:SF15">
    <property type="entry name" value="TRANSCRIPTIONAL REGULATORY PROTEIN"/>
    <property type="match status" value="1"/>
</dbReference>
<dbReference type="Pfam" id="PF03466">
    <property type="entry name" value="LysR_substrate"/>
    <property type="match status" value="1"/>
</dbReference>
<keyword evidence="7" id="KW-1185">Reference proteome</keyword>
<reference evidence="6 7" key="1">
    <citation type="submission" date="2020-05" db="EMBL/GenBank/DDBJ databases">
        <title>Parvularcula mediterraneae sp. nov., isolated from polypropylene straw from shallow seawater of the seashore of Laganas in Zakynthos island, Greece.</title>
        <authorList>
            <person name="Szabo I."/>
            <person name="Al-Omari J."/>
            <person name="Rado J."/>
            <person name="Szerdahelyi G.S."/>
        </authorList>
    </citation>
    <scope>NUCLEOTIDE SEQUENCE [LARGE SCALE GENOMIC DNA]</scope>
    <source>
        <strain evidence="6 7">ZS-1/3</strain>
    </source>
</reference>
<evidence type="ECO:0000259" key="5">
    <source>
        <dbReference type="PROSITE" id="PS50931"/>
    </source>
</evidence>
<dbReference type="Gene3D" id="3.40.190.10">
    <property type="entry name" value="Periplasmic binding protein-like II"/>
    <property type="match status" value="2"/>
</dbReference>
<dbReference type="InterPro" id="IPR036390">
    <property type="entry name" value="WH_DNA-bd_sf"/>
</dbReference>
<dbReference type="InterPro" id="IPR000847">
    <property type="entry name" value="LysR_HTH_N"/>
</dbReference>
<proteinExistence type="inferred from homology"/>
<feature type="domain" description="HTH lysR-type" evidence="5">
    <location>
        <begin position="9"/>
        <end position="66"/>
    </location>
</feature>
<sequence length="315" mass="35959">MTRTRLEDLDLNLIVTLHWLLTEQSVTRAAQRLDVSQPTVSHALGRLRELLGDPLLIKSGRTMLPTKKAESLQPRVAEIVDRMRDLLLEEESFDPAHQKGKFRIAVIDSIGAMVVRSWQSVIQPDAPGLELDILQPAVAQAQDLIAGKIDAIILPEPKMLSLPPGVNIDDFVQRRLFEERYVTAVRRDHPLANGMDIERYCEADHILINPEGMDVGPIDQRLHDAGRKRRIAFRTETFLLALEALENSDCVLTAPASLFRYHQDKFSVMPCPVHTEGFACYIGWHPNWTHDPQHRWVRERLMNELSRLAEENLRL</sequence>
<dbReference type="InterPro" id="IPR050389">
    <property type="entry name" value="LysR-type_TF"/>
</dbReference>
<evidence type="ECO:0000313" key="7">
    <source>
        <dbReference type="Proteomes" id="UP000536835"/>
    </source>
</evidence>
<gene>
    <name evidence="6" type="ORF">HK107_04070</name>
</gene>
<dbReference type="InterPro" id="IPR037402">
    <property type="entry name" value="YidZ_PBP2"/>
</dbReference>
<evidence type="ECO:0000256" key="1">
    <source>
        <dbReference type="ARBA" id="ARBA00009437"/>
    </source>
</evidence>
<keyword evidence="2" id="KW-0805">Transcription regulation</keyword>
<dbReference type="SUPFAM" id="SSF53850">
    <property type="entry name" value="Periplasmic binding protein-like II"/>
    <property type="match status" value="1"/>
</dbReference>
<dbReference type="PANTHER" id="PTHR30118">
    <property type="entry name" value="HTH-TYPE TRANSCRIPTIONAL REGULATOR LEUO-RELATED"/>
    <property type="match status" value="1"/>
</dbReference>
<dbReference type="Pfam" id="PF00126">
    <property type="entry name" value="HTH_1"/>
    <property type="match status" value="1"/>
</dbReference>
<dbReference type="PRINTS" id="PR00039">
    <property type="entry name" value="HTHLYSR"/>
</dbReference>
<keyword evidence="3" id="KW-0238">DNA-binding</keyword>